<dbReference type="InterPro" id="IPR000953">
    <property type="entry name" value="Chromo/chromo_shadow_dom"/>
</dbReference>
<organism evidence="2 3">
    <name type="scientific">Lyophyllum shimeji</name>
    <name type="common">Hon-shimeji</name>
    <name type="synonym">Tricholoma shimeji</name>
    <dbReference type="NCBI Taxonomy" id="47721"/>
    <lineage>
        <taxon>Eukaryota</taxon>
        <taxon>Fungi</taxon>
        <taxon>Dikarya</taxon>
        <taxon>Basidiomycota</taxon>
        <taxon>Agaricomycotina</taxon>
        <taxon>Agaricomycetes</taxon>
        <taxon>Agaricomycetidae</taxon>
        <taxon>Agaricales</taxon>
        <taxon>Tricholomatineae</taxon>
        <taxon>Lyophyllaceae</taxon>
        <taxon>Lyophyllum</taxon>
    </lineage>
</organism>
<reference evidence="2" key="1">
    <citation type="submission" date="2022-07" db="EMBL/GenBank/DDBJ databases">
        <title>The genome of Lyophyllum shimeji provides insight into the initial evolution of ectomycorrhizal fungal genome.</title>
        <authorList>
            <person name="Kobayashi Y."/>
            <person name="Shibata T."/>
            <person name="Hirakawa H."/>
            <person name="Shigenobu S."/>
            <person name="Nishiyama T."/>
            <person name="Yamada A."/>
            <person name="Hasebe M."/>
            <person name="Kawaguchi M."/>
        </authorList>
    </citation>
    <scope>NUCLEOTIDE SEQUENCE</scope>
    <source>
        <strain evidence="2">AT787</strain>
    </source>
</reference>
<evidence type="ECO:0000313" key="3">
    <source>
        <dbReference type="Proteomes" id="UP001063166"/>
    </source>
</evidence>
<dbReference type="Pfam" id="PF24626">
    <property type="entry name" value="SH3_Tf2-1"/>
    <property type="match status" value="1"/>
</dbReference>
<dbReference type="Gene3D" id="2.40.50.40">
    <property type="match status" value="1"/>
</dbReference>
<dbReference type="EMBL" id="BRPK01000001">
    <property type="protein sequence ID" value="GLB33345.1"/>
    <property type="molecule type" value="Genomic_DNA"/>
</dbReference>
<name>A0A9P3PCF5_LYOSH</name>
<protein>
    <recommendedName>
        <fullName evidence="1">Chromo domain-containing protein</fullName>
    </recommendedName>
</protein>
<sequence>MPRFDGPYEVTHVHPESSSYTLKLPDGVNVFPTFHASLLKRYEANDNDLFPSRMLSMPGPIVTEDGEEEFFIDKIVDERNRERGKQYLIRWRGYGPEHDLWRPGREMEDTEALDVWLKR</sequence>
<evidence type="ECO:0000313" key="2">
    <source>
        <dbReference type="EMBL" id="GLB33345.1"/>
    </source>
</evidence>
<accession>A0A9P3PCF5</accession>
<feature type="domain" description="Chromo" evidence="1">
    <location>
        <begin position="70"/>
        <end position="119"/>
    </location>
</feature>
<dbReference type="InterPro" id="IPR023780">
    <property type="entry name" value="Chromo_domain"/>
</dbReference>
<dbReference type="InterPro" id="IPR056924">
    <property type="entry name" value="SH3_Tf2-1"/>
</dbReference>
<dbReference type="Proteomes" id="UP001063166">
    <property type="component" value="Unassembled WGS sequence"/>
</dbReference>
<evidence type="ECO:0000259" key="1">
    <source>
        <dbReference type="PROSITE" id="PS50013"/>
    </source>
</evidence>
<proteinExistence type="predicted"/>
<dbReference type="GO" id="GO:0006338">
    <property type="term" value="P:chromatin remodeling"/>
    <property type="evidence" value="ECO:0007669"/>
    <property type="project" value="UniProtKB-ARBA"/>
</dbReference>
<gene>
    <name evidence="2" type="ORF">LshimejAT787_0102290</name>
</gene>
<dbReference type="OrthoDB" id="3001488at2759"/>
<dbReference type="InterPro" id="IPR016197">
    <property type="entry name" value="Chromo-like_dom_sf"/>
</dbReference>
<dbReference type="AlphaFoldDB" id="A0A9P3PCF5"/>
<comment type="caution">
    <text evidence="2">The sequence shown here is derived from an EMBL/GenBank/DDBJ whole genome shotgun (WGS) entry which is preliminary data.</text>
</comment>
<dbReference type="SUPFAM" id="SSF54160">
    <property type="entry name" value="Chromo domain-like"/>
    <property type="match status" value="1"/>
</dbReference>
<dbReference type="Pfam" id="PF00385">
    <property type="entry name" value="Chromo"/>
    <property type="match status" value="1"/>
</dbReference>
<keyword evidence="3" id="KW-1185">Reference proteome</keyword>
<dbReference type="PROSITE" id="PS50013">
    <property type="entry name" value="CHROMO_2"/>
    <property type="match status" value="1"/>
</dbReference>